<dbReference type="GO" id="GO:0046872">
    <property type="term" value="F:metal ion binding"/>
    <property type="evidence" value="ECO:0007669"/>
    <property type="project" value="UniProtKB-KW"/>
</dbReference>
<dbReference type="Pfam" id="PF01784">
    <property type="entry name" value="DUF34_NIF3"/>
    <property type="match status" value="1"/>
</dbReference>
<keyword evidence="4 5" id="KW-0479">Metal-binding</keyword>
<dbReference type="SUPFAM" id="SSF102705">
    <property type="entry name" value="NIF3 (NGG1p interacting factor 3)-like"/>
    <property type="match status" value="1"/>
</dbReference>
<dbReference type="NCBIfam" id="TIGR00486">
    <property type="entry name" value="YbgI_SA1388"/>
    <property type="match status" value="1"/>
</dbReference>
<evidence type="ECO:0000256" key="3">
    <source>
        <dbReference type="ARBA" id="ARBA00022112"/>
    </source>
</evidence>
<feature type="binding site" evidence="5">
    <location>
        <position position="66"/>
    </location>
    <ligand>
        <name>a divalent metal cation</name>
        <dbReference type="ChEBI" id="CHEBI:60240"/>
        <label>1</label>
    </ligand>
</feature>
<evidence type="ECO:0000256" key="1">
    <source>
        <dbReference type="ARBA" id="ARBA00006964"/>
    </source>
</evidence>
<reference evidence="7" key="2">
    <citation type="journal article" date="2016" name="Int. J. Syst. Evol. Microbiol.">
        <title>Caldimicrobium thiodismutans sp. nov., a sulfur-disproportionating bacterium isolated from a hot spring.</title>
        <authorList>
            <person name="Kojima H."/>
            <person name="Umezawa K."/>
            <person name="Fukui M."/>
        </authorList>
    </citation>
    <scope>NUCLEOTIDE SEQUENCE [LARGE SCALE GENOMIC DNA]</scope>
    <source>
        <strain evidence="7">TF1</strain>
    </source>
</reference>
<sequence>MPPKVKDFYIFLEELAPLKLAEKGDVNGLQIGSFEEEVRGILLAINPTLETFQIASAKNLNLIITHHPLFYRPLARVCKEEYPGNILYFAIKEKLNLLSWHTPLDKVSFGVSEALAQTLKWKTEDFVLKEEQGYGYGRVVKFKKYVKLSTLANQVKRTLNTWVMVVGDPESKINKIALCGGSGGFLKEHLLKQGIQTLLTSDVKYHQAIEARESGFNYILIDHGISESLLLDTLKKKIIAFLNTKGLHLPVEVFREESPYIIL</sequence>
<dbReference type="AlphaFoldDB" id="A0A0U5AZR4"/>
<protein>
    <recommendedName>
        <fullName evidence="3">GTP cyclohydrolase 1 type 2 homolog</fullName>
    </recommendedName>
</protein>
<dbReference type="Proteomes" id="UP000068196">
    <property type="component" value="Chromosome"/>
</dbReference>
<dbReference type="InterPro" id="IPR036069">
    <property type="entry name" value="DUF34/NIF3_sf"/>
</dbReference>
<proteinExistence type="inferred from homology"/>
<comment type="similarity">
    <text evidence="1">Belongs to the GTP cyclohydrolase I type 2/NIF3 family.</text>
</comment>
<feature type="binding site" evidence="5">
    <location>
        <position position="223"/>
    </location>
    <ligand>
        <name>a divalent metal cation</name>
        <dbReference type="ChEBI" id="CHEBI:60240"/>
        <label>1</label>
    </ligand>
</feature>
<dbReference type="OrthoDB" id="9792792at2"/>
<dbReference type="FunFam" id="3.40.1390.30:FF:000001">
    <property type="entry name" value="GTP cyclohydrolase 1 type 2"/>
    <property type="match status" value="1"/>
</dbReference>
<evidence type="ECO:0000256" key="5">
    <source>
        <dbReference type="PIRSR" id="PIRSR602678-1"/>
    </source>
</evidence>
<dbReference type="EMBL" id="AP014945">
    <property type="protein sequence ID" value="BAU23241.1"/>
    <property type="molecule type" value="Genomic_DNA"/>
</dbReference>
<feature type="binding site" evidence="5">
    <location>
        <position position="105"/>
    </location>
    <ligand>
        <name>a divalent metal cation</name>
        <dbReference type="ChEBI" id="CHEBI:60240"/>
        <label>1</label>
    </ligand>
</feature>
<name>A0A0U5AZR4_9BACT</name>
<dbReference type="RefSeq" id="WP_068513800.1">
    <property type="nucleotide sequence ID" value="NZ_AP014945.1"/>
</dbReference>
<evidence type="ECO:0000256" key="4">
    <source>
        <dbReference type="ARBA" id="ARBA00022723"/>
    </source>
</evidence>
<dbReference type="InterPro" id="IPR002678">
    <property type="entry name" value="DUF34/NIF3"/>
</dbReference>
<keyword evidence="7" id="KW-1185">Reference proteome</keyword>
<dbReference type="KEGG" id="cthi:THC_0855"/>
<dbReference type="GO" id="GO:0005737">
    <property type="term" value="C:cytoplasm"/>
    <property type="evidence" value="ECO:0007669"/>
    <property type="project" value="TreeGrafter"/>
</dbReference>
<evidence type="ECO:0000256" key="2">
    <source>
        <dbReference type="ARBA" id="ARBA00011643"/>
    </source>
</evidence>
<organism evidence="6 7">
    <name type="scientific">Caldimicrobium thiodismutans</name>
    <dbReference type="NCBI Taxonomy" id="1653476"/>
    <lineage>
        <taxon>Bacteria</taxon>
        <taxon>Pseudomonadati</taxon>
        <taxon>Thermodesulfobacteriota</taxon>
        <taxon>Thermodesulfobacteria</taxon>
        <taxon>Thermodesulfobacteriales</taxon>
        <taxon>Thermodesulfobacteriaceae</taxon>
        <taxon>Caldimicrobium</taxon>
    </lineage>
</organism>
<evidence type="ECO:0000313" key="6">
    <source>
        <dbReference type="EMBL" id="BAU23241.1"/>
    </source>
</evidence>
<reference evidence="6 7" key="1">
    <citation type="journal article" date="2016" name="Int. J. Syst. Evol. Microbiol.">
        <title>Caldimicrobium thiodismutans sp. nov., a sulfur-disproportionating bacterium isolated from a hot spring, and emended description of the genus Caldimicrobium.</title>
        <authorList>
            <person name="Kojima H."/>
            <person name="Umezawa K."/>
            <person name="Fukui M."/>
        </authorList>
    </citation>
    <scope>NUCLEOTIDE SEQUENCE [LARGE SCALE GENOMIC DNA]</scope>
    <source>
        <strain evidence="6 7">TF1</strain>
    </source>
</reference>
<dbReference type="PANTHER" id="PTHR13799">
    <property type="entry name" value="NGG1 INTERACTING FACTOR 3"/>
    <property type="match status" value="1"/>
</dbReference>
<gene>
    <name evidence="6" type="ORF">THC_0855</name>
</gene>
<feature type="binding site" evidence="5">
    <location>
        <position position="227"/>
    </location>
    <ligand>
        <name>a divalent metal cation</name>
        <dbReference type="ChEBI" id="CHEBI:60240"/>
        <label>1</label>
    </ligand>
</feature>
<feature type="binding site" evidence="5">
    <location>
        <position position="67"/>
    </location>
    <ligand>
        <name>a divalent metal cation</name>
        <dbReference type="ChEBI" id="CHEBI:60240"/>
        <label>1</label>
    </ligand>
</feature>
<evidence type="ECO:0000313" key="7">
    <source>
        <dbReference type="Proteomes" id="UP000068196"/>
    </source>
</evidence>
<dbReference type="PANTHER" id="PTHR13799:SF14">
    <property type="entry name" value="GTP CYCLOHYDROLASE 1 TYPE 2 HOMOLOG"/>
    <property type="match status" value="1"/>
</dbReference>
<dbReference type="Gene3D" id="3.40.1390.30">
    <property type="entry name" value="NIF3 (NGG1p interacting factor 3)-like"/>
    <property type="match status" value="2"/>
</dbReference>
<accession>A0A0U5AZR4</accession>
<dbReference type="STRING" id="1653476.THC_0855"/>
<comment type="subunit">
    <text evidence="2">Homohexamer.</text>
</comment>